<comment type="subcellular location">
    <subcellularLocation>
        <location evidence="7">Cell membrane</location>
        <topology evidence="7">Multi-pass membrane protein</topology>
    </subcellularLocation>
    <subcellularLocation>
        <location evidence="1">Membrane</location>
        <topology evidence="1">Multi-pass membrane protein</topology>
    </subcellularLocation>
</comment>
<evidence type="ECO:0000256" key="6">
    <source>
        <dbReference type="ARBA" id="ARBA00023136"/>
    </source>
</evidence>
<dbReference type="PANTHER" id="PTHR22926:SF5">
    <property type="entry name" value="PHOSPHO-N-ACETYLMURAMOYL-PENTAPEPTIDE-TRANSFERASE HOMOLOG"/>
    <property type="match status" value="1"/>
</dbReference>
<proteinExistence type="inferred from homology"/>
<evidence type="ECO:0000256" key="3">
    <source>
        <dbReference type="ARBA" id="ARBA00022679"/>
    </source>
</evidence>
<evidence type="ECO:0000256" key="7">
    <source>
        <dbReference type="HAMAP-Rule" id="MF_00038"/>
    </source>
</evidence>
<dbReference type="NCBIfam" id="TIGR00445">
    <property type="entry name" value="mraY"/>
    <property type="match status" value="1"/>
</dbReference>
<evidence type="ECO:0000256" key="8">
    <source>
        <dbReference type="NCBIfam" id="TIGR00445"/>
    </source>
</evidence>
<comment type="function">
    <text evidence="7">Catalyzes the initial step of the lipid cycle reactions in the biosynthesis of the cell wall peptidoglycan: transfers peptidoglycan precursor phospho-MurNAc-pentapeptide from UDP-MurNAc-pentapeptide onto the lipid carrier undecaprenyl phosphate, yielding undecaprenyl-pyrophosphoryl-MurNAc-pentapeptide, known as lipid I.</text>
</comment>
<keyword evidence="7" id="KW-0961">Cell wall biogenesis/degradation</keyword>
<dbReference type="Pfam" id="PF00953">
    <property type="entry name" value="Glycos_transf_4"/>
    <property type="match status" value="1"/>
</dbReference>
<feature type="transmembrane region" description="Helical" evidence="7">
    <location>
        <begin position="6"/>
        <end position="27"/>
    </location>
</feature>
<keyword evidence="4 7" id="KW-0812">Transmembrane</keyword>
<evidence type="ECO:0000256" key="5">
    <source>
        <dbReference type="ARBA" id="ARBA00022989"/>
    </source>
</evidence>
<feature type="transmembrane region" description="Helical" evidence="7">
    <location>
        <begin position="180"/>
        <end position="200"/>
    </location>
</feature>
<feature type="transmembrane region" description="Helical" evidence="7">
    <location>
        <begin position="47"/>
        <end position="68"/>
    </location>
</feature>
<comment type="cofactor">
    <cofactor evidence="7">
        <name>Mg(2+)</name>
        <dbReference type="ChEBI" id="CHEBI:18420"/>
    </cofactor>
</comment>
<keyword evidence="7" id="KW-0573">Peptidoglycan synthesis</keyword>
<comment type="catalytic activity">
    <reaction evidence="7">
        <text>UDP-N-acetyl-alpha-D-muramoyl-L-alanyl-gamma-D-glutamyl-meso-2,6-diaminopimeloyl-D-alanyl-D-alanine + di-trans,octa-cis-undecaprenyl phosphate = di-trans,octa-cis-undecaprenyl diphospho-N-acetyl-alpha-D-muramoyl-L-alanyl-D-glutamyl-meso-2,6-diaminopimeloyl-D-alanyl-D-alanine + UMP</text>
        <dbReference type="Rhea" id="RHEA:28386"/>
        <dbReference type="ChEBI" id="CHEBI:57865"/>
        <dbReference type="ChEBI" id="CHEBI:60392"/>
        <dbReference type="ChEBI" id="CHEBI:61386"/>
        <dbReference type="ChEBI" id="CHEBI:61387"/>
        <dbReference type="EC" id="2.7.8.13"/>
    </reaction>
</comment>
<dbReference type="CDD" id="cd06852">
    <property type="entry name" value="GT_MraY"/>
    <property type="match status" value="1"/>
</dbReference>
<sequence length="345" mass="36134">MVSLMLSGGIALVVALAATSGLIGWLAQRRIGQQIREDGPKRHLAKAGTPTMGGLAILAGVLAGYLVAHLDDVGFSRAGILVVATTVAAGGIGLVDDWIKVRHRRSLGLNKRAKFGAQLAVAVGFALAAEHWAHVPTVLSFTRVDLPGTPLGSLGWLLWAVVIVVGAANAVNLTDGLDGLASGSATFGFAVLAVIGYWQFRHPTIYRTTGWTPLDLALVAVGLAGASLGFLWWNAAPARIFMGDTGSLALGAGLGALGLLMNVQLLLVVIGGLFVIVTLSVVAQVVAYRVFGRRILRMAPLHHHFELKGWPETTVIVRFWILAGLFAALGLGLFYAGFLSATGIR</sequence>
<dbReference type="PROSITE" id="PS01347">
    <property type="entry name" value="MRAY_1"/>
    <property type="match status" value="1"/>
</dbReference>
<organism evidence="9 10">
    <name type="scientific">Aciditerrimonas ferrireducens</name>
    <dbReference type="NCBI Taxonomy" id="667306"/>
    <lineage>
        <taxon>Bacteria</taxon>
        <taxon>Bacillati</taxon>
        <taxon>Actinomycetota</taxon>
        <taxon>Acidimicrobiia</taxon>
        <taxon>Acidimicrobiales</taxon>
        <taxon>Acidimicrobiaceae</taxon>
        <taxon>Aciditerrimonas</taxon>
    </lineage>
</organism>
<evidence type="ECO:0000256" key="2">
    <source>
        <dbReference type="ARBA" id="ARBA00005583"/>
    </source>
</evidence>
<gene>
    <name evidence="7 9" type="primary">mraY</name>
    <name evidence="9" type="ORF">ACFFRE_10485</name>
</gene>
<evidence type="ECO:0000256" key="4">
    <source>
        <dbReference type="ARBA" id="ARBA00022692"/>
    </source>
</evidence>
<dbReference type="HAMAP" id="MF_00038">
    <property type="entry name" value="MraY"/>
    <property type="match status" value="1"/>
</dbReference>
<keyword evidence="7" id="KW-1003">Cell membrane</keyword>
<dbReference type="RefSeq" id="WP_377790159.1">
    <property type="nucleotide sequence ID" value="NZ_JBHLYQ010000115.1"/>
</dbReference>
<accession>A0ABV6C8J4</accession>
<dbReference type="InterPro" id="IPR003524">
    <property type="entry name" value="PNAcMuramoyl-5peptid_Trfase"/>
</dbReference>
<keyword evidence="7" id="KW-0460">Magnesium</keyword>
<keyword evidence="6 7" id="KW-0472">Membrane</keyword>
<feature type="transmembrane region" description="Helical" evidence="7">
    <location>
        <begin position="240"/>
        <end position="260"/>
    </location>
</feature>
<feature type="transmembrane region" description="Helical" evidence="7">
    <location>
        <begin position="266"/>
        <end position="288"/>
    </location>
</feature>
<dbReference type="GO" id="GO:0016740">
    <property type="term" value="F:transferase activity"/>
    <property type="evidence" value="ECO:0007669"/>
    <property type="project" value="UniProtKB-KW"/>
</dbReference>
<keyword evidence="7" id="KW-0479">Metal-binding</keyword>
<keyword evidence="5 7" id="KW-1133">Transmembrane helix</keyword>
<dbReference type="PANTHER" id="PTHR22926">
    <property type="entry name" value="PHOSPHO-N-ACETYLMURAMOYL-PENTAPEPTIDE-TRANSFERASE"/>
    <property type="match status" value="1"/>
</dbReference>
<reference evidence="9 10" key="1">
    <citation type="submission" date="2024-09" db="EMBL/GenBank/DDBJ databases">
        <authorList>
            <person name="Sun Q."/>
            <person name="Mori K."/>
        </authorList>
    </citation>
    <scope>NUCLEOTIDE SEQUENCE [LARGE SCALE GENOMIC DNA]</scope>
    <source>
        <strain evidence="9 10">JCM 15389</strain>
    </source>
</reference>
<feature type="transmembrane region" description="Helical" evidence="7">
    <location>
        <begin position="115"/>
        <end position="133"/>
    </location>
</feature>
<comment type="similarity">
    <text evidence="2 7">Belongs to the glycosyltransferase 4 family. MraY subfamily.</text>
</comment>
<keyword evidence="10" id="KW-1185">Reference proteome</keyword>
<dbReference type="Proteomes" id="UP001589788">
    <property type="component" value="Unassembled WGS sequence"/>
</dbReference>
<evidence type="ECO:0000313" key="10">
    <source>
        <dbReference type="Proteomes" id="UP001589788"/>
    </source>
</evidence>
<evidence type="ECO:0000313" key="9">
    <source>
        <dbReference type="EMBL" id="MFC0082557.1"/>
    </source>
</evidence>
<dbReference type="InterPro" id="IPR000715">
    <property type="entry name" value="Glycosyl_transferase_4"/>
</dbReference>
<dbReference type="EC" id="2.7.8.13" evidence="7 8"/>
<feature type="transmembrane region" description="Helical" evidence="7">
    <location>
        <begin position="74"/>
        <end position="95"/>
    </location>
</feature>
<dbReference type="EMBL" id="JBHLYQ010000115">
    <property type="protein sequence ID" value="MFC0082557.1"/>
    <property type="molecule type" value="Genomic_DNA"/>
</dbReference>
<dbReference type="Pfam" id="PF10555">
    <property type="entry name" value="MraY_sig1"/>
    <property type="match status" value="1"/>
</dbReference>
<keyword evidence="7" id="KW-0131">Cell cycle</keyword>
<feature type="transmembrane region" description="Helical" evidence="7">
    <location>
        <begin position="153"/>
        <end position="173"/>
    </location>
</feature>
<keyword evidence="7" id="KW-0132">Cell division</keyword>
<dbReference type="InterPro" id="IPR018480">
    <property type="entry name" value="PNAcMuramoyl-5peptid_Trfase_CS"/>
</dbReference>
<comment type="caution">
    <text evidence="9">The sequence shown here is derived from an EMBL/GenBank/DDBJ whole genome shotgun (WGS) entry which is preliminary data.</text>
</comment>
<keyword evidence="3 7" id="KW-0808">Transferase</keyword>
<feature type="transmembrane region" description="Helical" evidence="7">
    <location>
        <begin position="212"/>
        <end position="233"/>
    </location>
</feature>
<dbReference type="PROSITE" id="PS01348">
    <property type="entry name" value="MRAY_2"/>
    <property type="match status" value="1"/>
</dbReference>
<keyword evidence="7" id="KW-0133">Cell shape</keyword>
<comment type="pathway">
    <text evidence="7">Cell wall biogenesis; peptidoglycan biosynthesis.</text>
</comment>
<evidence type="ECO:0000256" key="1">
    <source>
        <dbReference type="ARBA" id="ARBA00004141"/>
    </source>
</evidence>
<protein>
    <recommendedName>
        <fullName evidence="7 8">Phospho-N-acetylmuramoyl-pentapeptide-transferase</fullName>
        <ecNumber evidence="7 8">2.7.8.13</ecNumber>
    </recommendedName>
    <alternativeName>
        <fullName evidence="7">UDP-MurNAc-pentapeptide phosphotransferase</fullName>
    </alternativeName>
</protein>
<name>A0ABV6C8J4_9ACTN</name>
<feature type="transmembrane region" description="Helical" evidence="7">
    <location>
        <begin position="315"/>
        <end position="338"/>
    </location>
</feature>